<dbReference type="RefSeq" id="XP_046015245.1">
    <property type="nucleotide sequence ID" value="XM_046160887.1"/>
</dbReference>
<feature type="compositionally biased region" description="Basic residues" evidence="1">
    <location>
        <begin position="400"/>
        <end position="415"/>
    </location>
</feature>
<evidence type="ECO:0000256" key="1">
    <source>
        <dbReference type="SAM" id="MobiDB-lite"/>
    </source>
</evidence>
<keyword evidence="4" id="KW-1185">Reference proteome</keyword>
<gene>
    <name evidence="3" type="ORF">B0I36DRAFT_381923</name>
</gene>
<accession>A0A9P8YBC8</accession>
<feature type="region of interest" description="Disordered" evidence="1">
    <location>
        <begin position="100"/>
        <end position="168"/>
    </location>
</feature>
<dbReference type="GeneID" id="70190433"/>
<proteinExistence type="predicted"/>
<evidence type="ECO:0000313" key="4">
    <source>
        <dbReference type="Proteomes" id="UP000756346"/>
    </source>
</evidence>
<feature type="compositionally biased region" description="Polar residues" evidence="1">
    <location>
        <begin position="374"/>
        <end position="384"/>
    </location>
</feature>
<evidence type="ECO:0000313" key="3">
    <source>
        <dbReference type="EMBL" id="KAH7035152.1"/>
    </source>
</evidence>
<dbReference type="InterPro" id="IPR013087">
    <property type="entry name" value="Znf_C2H2_type"/>
</dbReference>
<dbReference type="OrthoDB" id="3545073at2759"/>
<feature type="compositionally biased region" description="Polar residues" evidence="1">
    <location>
        <begin position="146"/>
        <end position="160"/>
    </location>
</feature>
<dbReference type="PROSITE" id="PS00028">
    <property type="entry name" value="ZINC_FINGER_C2H2_1"/>
    <property type="match status" value="1"/>
</dbReference>
<dbReference type="AlphaFoldDB" id="A0A9P8YBC8"/>
<protein>
    <recommendedName>
        <fullName evidence="2">C2H2-type domain-containing protein</fullName>
    </recommendedName>
</protein>
<feature type="domain" description="C2H2-type" evidence="2">
    <location>
        <begin position="48"/>
        <end position="71"/>
    </location>
</feature>
<organism evidence="3 4">
    <name type="scientific">Microdochium trichocladiopsis</name>
    <dbReference type="NCBI Taxonomy" id="1682393"/>
    <lineage>
        <taxon>Eukaryota</taxon>
        <taxon>Fungi</taxon>
        <taxon>Dikarya</taxon>
        <taxon>Ascomycota</taxon>
        <taxon>Pezizomycotina</taxon>
        <taxon>Sordariomycetes</taxon>
        <taxon>Xylariomycetidae</taxon>
        <taxon>Xylariales</taxon>
        <taxon>Microdochiaceae</taxon>
        <taxon>Microdochium</taxon>
    </lineage>
</organism>
<feature type="compositionally biased region" description="Acidic residues" evidence="1">
    <location>
        <begin position="217"/>
        <end position="235"/>
    </location>
</feature>
<feature type="compositionally biased region" description="Polar residues" evidence="1">
    <location>
        <begin position="255"/>
        <end position="275"/>
    </location>
</feature>
<feature type="compositionally biased region" description="Polar residues" evidence="1">
    <location>
        <begin position="122"/>
        <end position="138"/>
    </location>
</feature>
<sequence length="673" mass="72114">MPDEIKYSRNGRSYRLWHTKHGFTYAANWVVFPTKYRWHTDALYKWICPIRDCRNIFASIKELEQHTMKLHGGLQLNDNLDGTTSVLGTWESDYLKVISQNRPAPGTPAPTQPCLPPRPSPAGQQELTPPSSPSQGGSATAAILGSPQSSDATNPPTTSAHLHDDRDVAVPIVETPITARLEAAKRGHQIRRGAMNTLEETADGGCDSRAGSRPNGNDDEVLVFDDDDDDDDDDECRSPGGEDAVFTPHPVTPAHLNNSDWPHSSGTAASAQTVLTPAESAYPSGRPRRRSSERLFLRRLSASGSLAGLDPDSPSARRSVRIRERTESCLSTPLSKRRAGDNSSAGTGAGSAHDGKGARPEDGMLSTSRKRRPSQTSDISGNGRENNDLTAEDLYPKNSAAKRRGLKRLQIHVPRHRADAIDSSSGGGGLYPGKRFADQAPYPSPPNSQQESVVSSLPPGMSCCTETAKYDSSSPAAGTNLYYPGRSSPGTQQMEDWEISPGKISATMIPSSSLSHGIAEKTVPSVPKPGVGGYLRSPDLAYSASYLAQPSPVPLSPGVGSHVITVNSGDQHRFPACSVGTTGNDGGSREQGKKERVCIVTSGKAIVRMNMAGMSLQRKDNGAATYGGRDSPAPQQEFVVGQNSLFRVLPGAECLVSNRWREQLVLHVVEIAC</sequence>
<reference evidence="3" key="1">
    <citation type="journal article" date="2021" name="Nat. Commun.">
        <title>Genetic determinants of endophytism in the Arabidopsis root mycobiome.</title>
        <authorList>
            <person name="Mesny F."/>
            <person name="Miyauchi S."/>
            <person name="Thiergart T."/>
            <person name="Pickel B."/>
            <person name="Atanasova L."/>
            <person name="Karlsson M."/>
            <person name="Huettel B."/>
            <person name="Barry K.W."/>
            <person name="Haridas S."/>
            <person name="Chen C."/>
            <person name="Bauer D."/>
            <person name="Andreopoulos W."/>
            <person name="Pangilinan J."/>
            <person name="LaButti K."/>
            <person name="Riley R."/>
            <person name="Lipzen A."/>
            <person name="Clum A."/>
            <person name="Drula E."/>
            <person name="Henrissat B."/>
            <person name="Kohler A."/>
            <person name="Grigoriev I.V."/>
            <person name="Martin F.M."/>
            <person name="Hacquard S."/>
        </authorList>
    </citation>
    <scope>NUCLEOTIDE SEQUENCE</scope>
    <source>
        <strain evidence="3">MPI-CAGE-CH-0230</strain>
    </source>
</reference>
<feature type="compositionally biased region" description="Pro residues" evidence="1">
    <location>
        <begin position="105"/>
        <end position="120"/>
    </location>
</feature>
<dbReference type="PROSITE" id="PS50096">
    <property type="entry name" value="IQ"/>
    <property type="match status" value="1"/>
</dbReference>
<dbReference type="Proteomes" id="UP000756346">
    <property type="component" value="Unassembled WGS sequence"/>
</dbReference>
<evidence type="ECO:0000259" key="2">
    <source>
        <dbReference type="PROSITE" id="PS00028"/>
    </source>
</evidence>
<name>A0A9P8YBC8_9PEZI</name>
<feature type="region of interest" description="Disordered" evidence="1">
    <location>
        <begin position="304"/>
        <end position="459"/>
    </location>
</feature>
<feature type="region of interest" description="Disordered" evidence="1">
    <location>
        <begin position="184"/>
        <end position="292"/>
    </location>
</feature>
<dbReference type="EMBL" id="JAGTJQ010000003">
    <property type="protein sequence ID" value="KAH7035152.1"/>
    <property type="molecule type" value="Genomic_DNA"/>
</dbReference>
<comment type="caution">
    <text evidence="3">The sequence shown here is derived from an EMBL/GenBank/DDBJ whole genome shotgun (WGS) entry which is preliminary data.</text>
</comment>
<feature type="compositionally biased region" description="Basic and acidic residues" evidence="1">
    <location>
        <begin position="353"/>
        <end position="362"/>
    </location>
</feature>